<feature type="binding site" evidence="4">
    <location>
        <position position="352"/>
    </location>
    <ligand>
        <name>S-adenosyl-L-methionine</name>
        <dbReference type="ChEBI" id="CHEBI:59789"/>
    </ligand>
</feature>
<evidence type="ECO:0000256" key="5">
    <source>
        <dbReference type="PROSITE-ProRule" id="PRU10015"/>
    </source>
</evidence>
<dbReference type="InterPro" id="IPR030390">
    <property type="entry name" value="MeTrfase_TrmA_AS"/>
</dbReference>
<dbReference type="InterPro" id="IPR002792">
    <property type="entry name" value="TRAM_dom"/>
</dbReference>
<dbReference type="PANTHER" id="PTHR11061">
    <property type="entry name" value="RNA M5U METHYLTRANSFERASE"/>
    <property type="match status" value="1"/>
</dbReference>
<evidence type="ECO:0000256" key="1">
    <source>
        <dbReference type="ARBA" id="ARBA00022603"/>
    </source>
</evidence>
<evidence type="ECO:0000256" key="4">
    <source>
        <dbReference type="PROSITE-ProRule" id="PRU01024"/>
    </source>
</evidence>
<dbReference type="Pfam" id="PF05958">
    <property type="entry name" value="tRNA_U5-meth_tr"/>
    <property type="match status" value="1"/>
</dbReference>
<keyword evidence="8" id="KW-1185">Reference proteome</keyword>
<accession>A0A285N3P4</accession>
<dbReference type="CDD" id="cd02440">
    <property type="entry name" value="AdoMet_MTases"/>
    <property type="match status" value="1"/>
</dbReference>
<feature type="binding site" evidence="4">
    <location>
        <position position="306"/>
    </location>
    <ligand>
        <name>S-adenosyl-L-methionine</name>
        <dbReference type="ChEBI" id="CHEBI:59789"/>
    </ligand>
</feature>
<feature type="binding site" evidence="4">
    <location>
        <position position="256"/>
    </location>
    <ligand>
        <name>S-adenosyl-L-methionine</name>
        <dbReference type="ChEBI" id="CHEBI:59789"/>
    </ligand>
</feature>
<dbReference type="PROSITE" id="PS01231">
    <property type="entry name" value="TRMA_2"/>
    <property type="match status" value="1"/>
</dbReference>
<feature type="domain" description="TRAM" evidence="6">
    <location>
        <begin position="1"/>
        <end position="52"/>
    </location>
</feature>
<evidence type="ECO:0000313" key="8">
    <source>
        <dbReference type="Proteomes" id="UP000219036"/>
    </source>
</evidence>
<dbReference type="PROSITE" id="PS51687">
    <property type="entry name" value="SAM_MT_RNA_M5U"/>
    <property type="match status" value="1"/>
</dbReference>
<dbReference type="Gene3D" id="2.40.50.140">
    <property type="entry name" value="Nucleic acid-binding proteins"/>
    <property type="match status" value="1"/>
</dbReference>
<dbReference type="SUPFAM" id="SSF50249">
    <property type="entry name" value="Nucleic acid-binding proteins"/>
    <property type="match status" value="1"/>
</dbReference>
<dbReference type="InterPro" id="IPR010280">
    <property type="entry name" value="U5_MeTrfase_fam"/>
</dbReference>
<dbReference type="InterPro" id="IPR030391">
    <property type="entry name" value="MeTrfase_TrmA_CS"/>
</dbReference>
<evidence type="ECO:0000313" key="7">
    <source>
        <dbReference type="EMBL" id="SNZ04050.1"/>
    </source>
</evidence>
<dbReference type="Gene3D" id="3.40.50.150">
    <property type="entry name" value="Vaccinia Virus protein VP39"/>
    <property type="match status" value="1"/>
</dbReference>
<proteinExistence type="inferred from homology"/>
<dbReference type="InterPro" id="IPR029063">
    <property type="entry name" value="SAM-dependent_MTases_sf"/>
</dbReference>
<comment type="similarity">
    <text evidence="4">Belongs to the class I-like SAM-binding methyltransferase superfamily. RNA M5U methyltransferase family.</text>
</comment>
<keyword evidence="1 4" id="KW-0489">Methyltransferase</keyword>
<dbReference type="Proteomes" id="UP000219036">
    <property type="component" value="Unassembled WGS sequence"/>
</dbReference>
<dbReference type="InterPro" id="IPR012340">
    <property type="entry name" value="NA-bd_OB-fold"/>
</dbReference>
<name>A0A285N3P4_9AQUI</name>
<evidence type="ECO:0000256" key="3">
    <source>
        <dbReference type="ARBA" id="ARBA00022691"/>
    </source>
</evidence>
<dbReference type="EMBL" id="OBEI01000001">
    <property type="protein sequence ID" value="SNZ04050.1"/>
    <property type="molecule type" value="Genomic_DNA"/>
</dbReference>
<keyword evidence="2 4" id="KW-0808">Transferase</keyword>
<dbReference type="Pfam" id="PF01938">
    <property type="entry name" value="TRAM"/>
    <property type="match status" value="1"/>
</dbReference>
<dbReference type="GO" id="GO:0070475">
    <property type="term" value="P:rRNA base methylation"/>
    <property type="evidence" value="ECO:0007669"/>
    <property type="project" value="TreeGrafter"/>
</dbReference>
<dbReference type="PROSITE" id="PS01230">
    <property type="entry name" value="TRMA_1"/>
    <property type="match status" value="1"/>
</dbReference>
<feature type="active site" description="Nucleophile" evidence="4">
    <location>
        <position position="380"/>
    </location>
</feature>
<feature type="binding site" evidence="4">
    <location>
        <position position="285"/>
    </location>
    <ligand>
        <name>S-adenosyl-L-methionine</name>
        <dbReference type="ChEBI" id="CHEBI:59789"/>
    </ligand>
</feature>
<evidence type="ECO:0000259" key="6">
    <source>
        <dbReference type="PROSITE" id="PS50926"/>
    </source>
</evidence>
<dbReference type="PROSITE" id="PS50926">
    <property type="entry name" value="TRAM"/>
    <property type="match status" value="1"/>
</dbReference>
<evidence type="ECO:0000256" key="2">
    <source>
        <dbReference type="ARBA" id="ARBA00022679"/>
    </source>
</evidence>
<sequence length="422" mass="48864">MKITVEKLIYGGKGIGKLNNKVCFIPYVLPEEEVEIEIIREKKNFYECTPSKIIKSSPYRKDPVCRYFTYCGGCDYLHIEYKKQVEYKNEIFVETLQRIGKIDKIPVLEPVPSPENLHYRNRVQFKIKGEKIGFFKKESREIVNIDYCYLLKEELNNILNGLREVVPFFTFLPVEAHFYSSSENQTVAKFVFFKNIKKIPLGLKHMKAFLGDSLEGFGIYTVKDNFPKKINFIGSPFVYETVGDYRFRVSADSFFQVNRFQVGNLIKLVEEELKKEKISVAFDLYSGVGTFSIPMGRYAEKVFGVEINPYAVQDANHNRKLNKASNVFFQRASASDINRFMVKKNPQLVLLDPPRTGIDEKTLDALLQIKNLRKIIYISCNPATLARDISKLVEKGFSVVSTRFIDMFPHTYHIESLTILEK</sequence>
<dbReference type="PANTHER" id="PTHR11061:SF30">
    <property type="entry name" value="TRNA (URACIL(54)-C(5))-METHYLTRANSFERASE"/>
    <property type="match status" value="1"/>
</dbReference>
<dbReference type="AlphaFoldDB" id="A0A285N3P4"/>
<keyword evidence="3 4" id="KW-0949">S-adenosyl-L-methionine</keyword>
<gene>
    <name evidence="7" type="ORF">SAMN06265182_0540</name>
</gene>
<protein>
    <submittedName>
        <fullName evidence="7">23S rRNA (Uracil1939-C5)-methyltransferase</fullName>
    </submittedName>
</protein>
<organism evidence="7 8">
    <name type="scientific">Persephonella hydrogeniphila</name>
    <dbReference type="NCBI Taxonomy" id="198703"/>
    <lineage>
        <taxon>Bacteria</taxon>
        <taxon>Pseudomonadati</taxon>
        <taxon>Aquificota</taxon>
        <taxon>Aquificia</taxon>
        <taxon>Aquificales</taxon>
        <taxon>Hydrogenothermaceae</taxon>
        <taxon>Persephonella</taxon>
    </lineage>
</organism>
<dbReference type="Gene3D" id="2.40.50.1070">
    <property type="match status" value="1"/>
</dbReference>
<dbReference type="GO" id="GO:0070041">
    <property type="term" value="F:rRNA (uridine-C5-)-methyltransferase activity"/>
    <property type="evidence" value="ECO:0007669"/>
    <property type="project" value="TreeGrafter"/>
</dbReference>
<reference evidence="8" key="1">
    <citation type="submission" date="2017-09" db="EMBL/GenBank/DDBJ databases">
        <authorList>
            <person name="Varghese N."/>
            <person name="Submissions S."/>
        </authorList>
    </citation>
    <scope>NUCLEOTIDE SEQUENCE [LARGE SCALE GENOMIC DNA]</scope>
    <source>
        <strain evidence="8">DSM 15103</strain>
    </source>
</reference>
<dbReference type="SUPFAM" id="SSF53335">
    <property type="entry name" value="S-adenosyl-L-methionine-dependent methyltransferases"/>
    <property type="match status" value="1"/>
</dbReference>
<feature type="active site" evidence="5">
    <location>
        <position position="380"/>
    </location>
</feature>